<dbReference type="PANTHER" id="PTHR10039">
    <property type="entry name" value="AMELOGENIN"/>
    <property type="match status" value="1"/>
</dbReference>
<evidence type="ECO:0000256" key="1">
    <source>
        <dbReference type="ARBA" id="ARBA00022737"/>
    </source>
</evidence>
<evidence type="ECO:0000256" key="3">
    <source>
        <dbReference type="SAM" id="MobiDB-lite"/>
    </source>
</evidence>
<sequence length="1218" mass="136002">MTCKKEEVRKSSSSSIQKQMQSALHMPTIPTSVGTVPPESSIPLKLLPSGSRDTPSQSPLNLAVESETTLGLDIGPERILFGVKGVLKAAKIGLKAAPISGLDVIPSTLLSFIDLYEADSNEENLKALQSSVQDLIDRVIEPMGSSRDISEKMQDRVRELCSKLEDQCNELSRLLNKGTGKNIVHASRNMEQITDTRLAVDTAIRNFSTDTIVQIWITTHETLVKSTLDQLEIAKADYISVWKDECAPNTRVGVRDRLTTHLSNHSNRLVVLQSSPGMGKTAIAKSIAAYYYQQKRLGASFFFDKSGAKRFTNSTELFISTLARQLAEYHPRYRNALFQLLHDDSQLISRSGQDQLSSGLDQLKQLIITPMNTIHEVYPSDLPSLIILDGLDECGDWRALEHLMDLVVELICNLSHFQFLVSSRPEREILDALRNYSSDIPSENLDKVLSDEDILTYIDQRLEKIPSRGSTCWPPPQQDIQECARHCGGIFEIANIRIRLLEMSRGIPLDEAFRKLLKDTRSGFPTYTSEYLRILRNAYIVPYVAPGESLELDKEVLKRFRLVLLKMSTSEAVSALRPISSILSVPDDEAAPIHFYHATARSDEDKEKFFFKDLKGAFLASFCLELMIEAFCPGYLLTFSPIVDYELGLYKGKGNMNMKLAVHLSYAMDHWTEHFPEPKDAPSNLGDIVWNFISTCLVAWFELAAWADMIDEHSHIPQVIQGLEKLSKILRRRDSLDMPSSKRLIALGAVSAALKFIKAKPPGFYNGYSFCQYFRLLSELSRLLVTEYNLSPYRIFASTPKHTSTPMSFFTNVGQGHTPLSTNAHAYPPAHVVQSALSSDGEFVALSFQDGSFRVVHSEHSKLAWTPNLPLEWNSKPVPQFRWIEFAFLNTRVVGEDGDGMVWLIGPDGVLGVFGPLPFPQSDPRAVVSPDGDRIFRVSLDSALWSHSTVLLNVLAGDISVRPLAKPPRLDSISVASHSLGFSHDGTHVGAFSGNHVPLQGSIYLAHVWSVATTAHVGSYHIYQGSRAHLDPSIYAPLQDVGSDVANGTLKFYPPGSLDAHRTSNQSDNPNLCSPLPEFPMLSSFFWKGGQYEHEVKVKVNDEPEVEFRPGSWLSSPKSVIMDESGRVYCSGKPAAYLPMSELGPPQSRQLRYSIHKGRVRALLGPGPTHKLTLSDFEEGVDVSESQSYFEEEAFLFPPILLDLSRKYIWIHSRTRKM</sequence>
<evidence type="ECO:0000313" key="6">
    <source>
        <dbReference type="Proteomes" id="UP000772434"/>
    </source>
</evidence>
<dbReference type="Gene3D" id="3.40.50.300">
    <property type="entry name" value="P-loop containing nucleotide triphosphate hydrolases"/>
    <property type="match status" value="1"/>
</dbReference>
<dbReference type="AlphaFoldDB" id="A0A9P5PTY7"/>
<dbReference type="InterPro" id="IPR027417">
    <property type="entry name" value="P-loop_NTPase"/>
</dbReference>
<dbReference type="InterPro" id="IPR059179">
    <property type="entry name" value="MLKL-like_MCAfunc"/>
</dbReference>
<name>A0A9P5PTY7_9AGAR</name>
<keyword evidence="6" id="KW-1185">Reference proteome</keyword>
<dbReference type="OrthoDB" id="3269932at2759"/>
<gene>
    <name evidence="5" type="ORF">BDP27DRAFT_1402808</name>
</gene>
<evidence type="ECO:0000259" key="4">
    <source>
        <dbReference type="Pfam" id="PF24883"/>
    </source>
</evidence>
<comment type="caution">
    <text evidence="5">The sequence shown here is derived from an EMBL/GenBank/DDBJ whole genome shotgun (WGS) entry which is preliminary data.</text>
</comment>
<organism evidence="5 6">
    <name type="scientific">Rhodocollybia butyracea</name>
    <dbReference type="NCBI Taxonomy" id="206335"/>
    <lineage>
        <taxon>Eukaryota</taxon>
        <taxon>Fungi</taxon>
        <taxon>Dikarya</taxon>
        <taxon>Basidiomycota</taxon>
        <taxon>Agaricomycotina</taxon>
        <taxon>Agaricomycetes</taxon>
        <taxon>Agaricomycetidae</taxon>
        <taxon>Agaricales</taxon>
        <taxon>Marasmiineae</taxon>
        <taxon>Omphalotaceae</taxon>
        <taxon>Rhodocollybia</taxon>
    </lineage>
</organism>
<keyword evidence="2" id="KW-0175">Coiled coil</keyword>
<evidence type="ECO:0000313" key="5">
    <source>
        <dbReference type="EMBL" id="KAF9069097.1"/>
    </source>
</evidence>
<accession>A0A9P5PTY7</accession>
<keyword evidence="1" id="KW-0677">Repeat</keyword>
<dbReference type="InterPro" id="IPR056884">
    <property type="entry name" value="NPHP3-like_N"/>
</dbReference>
<reference evidence="5" key="1">
    <citation type="submission" date="2020-11" db="EMBL/GenBank/DDBJ databases">
        <authorList>
            <consortium name="DOE Joint Genome Institute"/>
            <person name="Ahrendt S."/>
            <person name="Riley R."/>
            <person name="Andreopoulos W."/>
            <person name="Labutti K."/>
            <person name="Pangilinan J."/>
            <person name="Ruiz-Duenas F.J."/>
            <person name="Barrasa J.M."/>
            <person name="Sanchez-Garcia M."/>
            <person name="Camarero S."/>
            <person name="Miyauchi S."/>
            <person name="Serrano A."/>
            <person name="Linde D."/>
            <person name="Babiker R."/>
            <person name="Drula E."/>
            <person name="Ayuso-Fernandez I."/>
            <person name="Pacheco R."/>
            <person name="Padilla G."/>
            <person name="Ferreira P."/>
            <person name="Barriuso J."/>
            <person name="Kellner H."/>
            <person name="Castanera R."/>
            <person name="Alfaro M."/>
            <person name="Ramirez L."/>
            <person name="Pisabarro A.G."/>
            <person name="Kuo A."/>
            <person name="Tritt A."/>
            <person name="Lipzen A."/>
            <person name="He G."/>
            <person name="Yan M."/>
            <person name="Ng V."/>
            <person name="Cullen D."/>
            <person name="Martin F."/>
            <person name="Rosso M.-N."/>
            <person name="Henrissat B."/>
            <person name="Hibbett D."/>
            <person name="Martinez A.T."/>
            <person name="Grigoriev I.V."/>
        </authorList>
    </citation>
    <scope>NUCLEOTIDE SEQUENCE</scope>
    <source>
        <strain evidence="5">AH 40177</strain>
    </source>
</reference>
<feature type="coiled-coil region" evidence="2">
    <location>
        <begin position="118"/>
        <end position="177"/>
    </location>
</feature>
<dbReference type="SUPFAM" id="SSF52540">
    <property type="entry name" value="P-loop containing nucleoside triphosphate hydrolases"/>
    <property type="match status" value="1"/>
</dbReference>
<feature type="compositionally biased region" description="Basic and acidic residues" evidence="3">
    <location>
        <begin position="1"/>
        <end position="10"/>
    </location>
</feature>
<evidence type="ECO:0000256" key="2">
    <source>
        <dbReference type="SAM" id="Coils"/>
    </source>
</evidence>
<dbReference type="Proteomes" id="UP000772434">
    <property type="component" value="Unassembled WGS sequence"/>
</dbReference>
<dbReference type="PANTHER" id="PTHR10039:SF14">
    <property type="entry name" value="NACHT DOMAIN-CONTAINING PROTEIN"/>
    <property type="match status" value="1"/>
</dbReference>
<feature type="domain" description="Nephrocystin 3-like N-terminal" evidence="4">
    <location>
        <begin position="261"/>
        <end position="424"/>
    </location>
</feature>
<protein>
    <recommendedName>
        <fullName evidence="4">Nephrocystin 3-like N-terminal domain-containing protein</fullName>
    </recommendedName>
</protein>
<dbReference type="EMBL" id="JADNRY010000054">
    <property type="protein sequence ID" value="KAF9069097.1"/>
    <property type="molecule type" value="Genomic_DNA"/>
</dbReference>
<dbReference type="CDD" id="cd21037">
    <property type="entry name" value="MLKL_NTD"/>
    <property type="match status" value="1"/>
</dbReference>
<dbReference type="Pfam" id="PF24883">
    <property type="entry name" value="NPHP3_N"/>
    <property type="match status" value="1"/>
</dbReference>
<proteinExistence type="predicted"/>
<feature type="region of interest" description="Disordered" evidence="3">
    <location>
        <begin position="1"/>
        <end position="59"/>
    </location>
</feature>